<evidence type="ECO:0000256" key="6">
    <source>
        <dbReference type="ARBA" id="ARBA00013449"/>
    </source>
</evidence>
<evidence type="ECO:0000256" key="5">
    <source>
        <dbReference type="ARBA" id="ARBA00012866"/>
    </source>
</evidence>
<evidence type="ECO:0000256" key="1">
    <source>
        <dbReference type="ARBA" id="ARBA00000026"/>
    </source>
</evidence>
<sequence>MTTRALSPLERWYDVADRISPLNVTGRLTVHGRVDVAALRRGLNAMQCIHPLARVAVAGDGPGRRFVSTATPIPLRVVTAADPDEIVARELTERVDAGTGPLLRATAVPAADGTTTDLVLSVSHRVADGTTLLSLLHDWVECAAGIAPPPRAGLPPTEELFPTLTQGLAGEAAADRKARDDRADLARYRPGRVVADRVVSHSDRRTGLVRREITGTQLATLVAACRAVGVSVHGLLGAVLARVVGRESAAGWVTLGSPIDFRAELDPPVDRHEMGSFVATLPTLVDTTQDPWAAAAAVSTDLTARRGRGEHFSMITALGRAAPATPEEAGPFLDDLDRNGPINLCLTNLGVCGVPDRIGPWPVTGAQFAAGISVVGLLVAAVTTHGGVLSVNLTYVLGAVGTARVTRLADEWLAEVALLVAGVVRTDGEPSGAAR</sequence>
<keyword evidence="7" id="KW-0808">Transferase</keyword>
<keyword evidence="14" id="KW-1185">Reference proteome</keyword>
<protein>
    <recommendedName>
        <fullName evidence="6">Phthiocerol/phthiodiolone dimycocerosyl transferase</fullName>
        <ecNumber evidence="5">2.3.1.282</ecNumber>
    </recommendedName>
    <alternativeName>
        <fullName evidence="11">Acyltransferase PapA5</fullName>
    </alternativeName>
    <alternativeName>
        <fullName evidence="9">Phthiocerol/phthiodiolone O-acyltransferase</fullName>
    </alternativeName>
    <alternativeName>
        <fullName evidence="10">Polyketide synthase-associated protein A5</fullName>
    </alternativeName>
</protein>
<reference evidence="13 14" key="1">
    <citation type="submission" date="2024-03" db="EMBL/GenBank/DDBJ databases">
        <title>Draft genome sequence of Pseudonocardia nematodicida JCM 31783.</title>
        <authorList>
            <person name="Butdee W."/>
            <person name="Duangmal K."/>
        </authorList>
    </citation>
    <scope>NUCLEOTIDE SEQUENCE [LARGE SCALE GENOMIC DNA]</scope>
    <source>
        <strain evidence="13 14">JCM 31783</strain>
    </source>
</reference>
<evidence type="ECO:0000256" key="9">
    <source>
        <dbReference type="ARBA" id="ARBA00030465"/>
    </source>
</evidence>
<dbReference type="Proteomes" id="UP001494902">
    <property type="component" value="Unassembled WGS sequence"/>
</dbReference>
<dbReference type="RefSeq" id="WP_349299908.1">
    <property type="nucleotide sequence ID" value="NZ_JBEDNQ010000008.1"/>
</dbReference>
<dbReference type="PANTHER" id="PTHR28037:SF1">
    <property type="entry name" value="ALCOHOL O-ACETYLTRANSFERASE 1-RELATED"/>
    <property type="match status" value="1"/>
</dbReference>
<evidence type="ECO:0000313" key="14">
    <source>
        <dbReference type="Proteomes" id="UP001494902"/>
    </source>
</evidence>
<evidence type="ECO:0000256" key="3">
    <source>
        <dbReference type="ARBA" id="ARBA00001907"/>
    </source>
</evidence>
<evidence type="ECO:0000256" key="8">
    <source>
        <dbReference type="ARBA" id="ARBA00023315"/>
    </source>
</evidence>
<gene>
    <name evidence="13" type="ORF">WIS52_20440</name>
</gene>
<dbReference type="EC" id="2.3.1.282" evidence="5"/>
<dbReference type="PANTHER" id="PTHR28037">
    <property type="entry name" value="ALCOHOL O-ACETYLTRANSFERASE 1-RELATED"/>
    <property type="match status" value="1"/>
</dbReference>
<dbReference type="InterPro" id="IPR031641">
    <property type="entry name" value="PapA_C"/>
</dbReference>
<dbReference type="Gene3D" id="3.30.559.30">
    <property type="entry name" value="Nonribosomal peptide synthetase, condensation domain"/>
    <property type="match status" value="1"/>
</dbReference>
<evidence type="ECO:0000256" key="10">
    <source>
        <dbReference type="ARBA" id="ARBA00032317"/>
    </source>
</evidence>
<evidence type="ECO:0000256" key="2">
    <source>
        <dbReference type="ARBA" id="ARBA00000625"/>
    </source>
</evidence>
<name>A0ABV1KHM2_9PSEU</name>
<comment type="catalytic activity">
    <reaction evidence="3">
        <text>2 a mycocerosyl-[mycocerosic acid synthase] + a phthiodiolone = a dimycocerosyl phthiodiolone + 2 holo-[mycocerosic acid synthase].</text>
        <dbReference type="EC" id="2.3.1.282"/>
    </reaction>
</comment>
<dbReference type="SUPFAM" id="SSF52777">
    <property type="entry name" value="CoA-dependent acyltransferases"/>
    <property type="match status" value="2"/>
</dbReference>
<evidence type="ECO:0000313" key="13">
    <source>
        <dbReference type="EMBL" id="MEQ3552843.1"/>
    </source>
</evidence>
<feature type="domain" description="Phthiocerol/phthiodiolone dimycocerosyl transferase C-terminal" evidence="12">
    <location>
        <begin position="209"/>
        <end position="318"/>
    </location>
</feature>
<evidence type="ECO:0000256" key="7">
    <source>
        <dbReference type="ARBA" id="ARBA00022679"/>
    </source>
</evidence>
<evidence type="ECO:0000256" key="4">
    <source>
        <dbReference type="ARBA" id="ARBA00006558"/>
    </source>
</evidence>
<dbReference type="InterPro" id="IPR023213">
    <property type="entry name" value="CAT-like_dom_sf"/>
</dbReference>
<accession>A0ABV1KHM2</accession>
<evidence type="ECO:0000259" key="12">
    <source>
        <dbReference type="Pfam" id="PF16911"/>
    </source>
</evidence>
<organism evidence="13 14">
    <name type="scientific">Pseudonocardia nematodicida</name>
    <dbReference type="NCBI Taxonomy" id="1206997"/>
    <lineage>
        <taxon>Bacteria</taxon>
        <taxon>Bacillati</taxon>
        <taxon>Actinomycetota</taxon>
        <taxon>Actinomycetes</taxon>
        <taxon>Pseudonocardiales</taxon>
        <taxon>Pseudonocardiaceae</taxon>
        <taxon>Pseudonocardia</taxon>
    </lineage>
</organism>
<keyword evidence="8" id="KW-0012">Acyltransferase</keyword>
<dbReference type="InterPro" id="IPR052058">
    <property type="entry name" value="Alcohol_O-acetyltransferase"/>
</dbReference>
<proteinExistence type="inferred from homology"/>
<dbReference type="Pfam" id="PF16911">
    <property type="entry name" value="PapA_C"/>
    <property type="match status" value="1"/>
</dbReference>
<dbReference type="EMBL" id="JBEDNQ010000008">
    <property type="protein sequence ID" value="MEQ3552843.1"/>
    <property type="molecule type" value="Genomic_DNA"/>
</dbReference>
<comment type="catalytic activity">
    <reaction evidence="1">
        <text>2 a mycocerosyl-[mycocerosic acid synthase] + a phthiocerol = a dimycocerosyl phthiocerol + 2 holo-[mycocerosic acid synthase].</text>
        <dbReference type="EC" id="2.3.1.282"/>
    </reaction>
</comment>
<comment type="similarity">
    <text evidence="4">Belongs to the acyltransferase PapA5 family.</text>
</comment>
<dbReference type="Gene3D" id="3.30.559.10">
    <property type="entry name" value="Chloramphenicol acetyltransferase-like domain"/>
    <property type="match status" value="1"/>
</dbReference>
<evidence type="ECO:0000256" key="11">
    <source>
        <dbReference type="ARBA" id="ARBA00033407"/>
    </source>
</evidence>
<comment type="catalytic activity">
    <reaction evidence="2">
        <text>2 a mycocerosyl-[mycocerosic acid synthase] + a phenolphthiocerol = a dimycocerosyl phenolphthiocerol + 2 holo-[mycocerosic acid synthase].</text>
        <dbReference type="EC" id="2.3.1.282"/>
    </reaction>
</comment>
<comment type="caution">
    <text evidence="13">The sequence shown here is derived from an EMBL/GenBank/DDBJ whole genome shotgun (WGS) entry which is preliminary data.</text>
</comment>